<dbReference type="AlphaFoldDB" id="A0A151U5H0"/>
<keyword evidence="2" id="KW-1185">Reference proteome</keyword>
<evidence type="ECO:0000313" key="2">
    <source>
        <dbReference type="Proteomes" id="UP000075243"/>
    </source>
</evidence>
<dbReference type="EMBL" id="CM003604">
    <property type="protein sequence ID" value="KYP74524.1"/>
    <property type="molecule type" value="Genomic_DNA"/>
</dbReference>
<organism evidence="1 2">
    <name type="scientific">Cajanus cajan</name>
    <name type="common">Pigeon pea</name>
    <name type="synonym">Cajanus indicus</name>
    <dbReference type="NCBI Taxonomy" id="3821"/>
    <lineage>
        <taxon>Eukaryota</taxon>
        <taxon>Viridiplantae</taxon>
        <taxon>Streptophyta</taxon>
        <taxon>Embryophyta</taxon>
        <taxon>Tracheophyta</taxon>
        <taxon>Spermatophyta</taxon>
        <taxon>Magnoliopsida</taxon>
        <taxon>eudicotyledons</taxon>
        <taxon>Gunneridae</taxon>
        <taxon>Pentapetalae</taxon>
        <taxon>rosids</taxon>
        <taxon>fabids</taxon>
        <taxon>Fabales</taxon>
        <taxon>Fabaceae</taxon>
        <taxon>Papilionoideae</taxon>
        <taxon>50 kb inversion clade</taxon>
        <taxon>NPAAA clade</taxon>
        <taxon>indigoferoid/millettioid clade</taxon>
        <taxon>Phaseoleae</taxon>
        <taxon>Cajanus</taxon>
    </lineage>
</organism>
<accession>A0A151U5H0</accession>
<proteinExistence type="predicted"/>
<dbReference type="Proteomes" id="UP000075243">
    <property type="component" value="Chromosome 2"/>
</dbReference>
<gene>
    <name evidence="1" type="ORF">KK1_007208</name>
</gene>
<sequence length="85" mass="10181">MCICSYENDKAWENINPFIAWCICDGKTIKFWSDCWLESRTILIEVVDTYLPWQEQKEVLEDYMGVDGNWSIEGIRQFLPTKYFL</sequence>
<dbReference type="Gramene" id="C.cajan_07009.t">
    <property type="protein sequence ID" value="C.cajan_07009.t.cds1"/>
    <property type="gene ID" value="C.cajan_07009"/>
</dbReference>
<protein>
    <submittedName>
        <fullName evidence="1">Uncharacterized protein</fullName>
    </submittedName>
</protein>
<name>A0A151U5H0_CAJCA</name>
<reference evidence="1 2" key="1">
    <citation type="journal article" date="2012" name="Nat. Biotechnol.">
        <title>Draft genome sequence of pigeonpea (Cajanus cajan), an orphan legume crop of resource-poor farmers.</title>
        <authorList>
            <person name="Varshney R.K."/>
            <person name="Chen W."/>
            <person name="Li Y."/>
            <person name="Bharti A.K."/>
            <person name="Saxena R.K."/>
            <person name="Schlueter J.A."/>
            <person name="Donoghue M.T."/>
            <person name="Azam S."/>
            <person name="Fan G."/>
            <person name="Whaley A.M."/>
            <person name="Farmer A.D."/>
            <person name="Sheridan J."/>
            <person name="Iwata A."/>
            <person name="Tuteja R."/>
            <person name="Penmetsa R.V."/>
            <person name="Wu W."/>
            <person name="Upadhyaya H.D."/>
            <person name="Yang S.P."/>
            <person name="Shah T."/>
            <person name="Saxena K.B."/>
            <person name="Michael T."/>
            <person name="McCombie W.R."/>
            <person name="Yang B."/>
            <person name="Zhang G."/>
            <person name="Yang H."/>
            <person name="Wang J."/>
            <person name="Spillane C."/>
            <person name="Cook D.R."/>
            <person name="May G.D."/>
            <person name="Xu X."/>
            <person name="Jackson S.A."/>
        </authorList>
    </citation>
    <scope>NUCLEOTIDE SEQUENCE [LARGE SCALE GENOMIC DNA]</scope>
    <source>
        <strain evidence="2">cv. Asha</strain>
    </source>
</reference>
<evidence type="ECO:0000313" key="1">
    <source>
        <dbReference type="EMBL" id="KYP74524.1"/>
    </source>
</evidence>